<comment type="subcellular location">
    <subcellularLocation>
        <location evidence="1">Cell membrane</location>
    </subcellularLocation>
</comment>
<comment type="similarity">
    <text evidence="2">Belongs to the MmpS family.</text>
</comment>
<evidence type="ECO:0000256" key="5">
    <source>
        <dbReference type="ARBA" id="ARBA00022989"/>
    </source>
</evidence>
<evidence type="ECO:0000313" key="9">
    <source>
        <dbReference type="EMBL" id="AGS49536.1"/>
    </source>
</evidence>
<keyword evidence="6" id="KW-0472">Membrane</keyword>
<dbReference type="GO" id="GO:0005886">
    <property type="term" value="C:plasma membrane"/>
    <property type="evidence" value="ECO:0007669"/>
    <property type="project" value="UniProtKB-SubCell"/>
</dbReference>
<dbReference type="Pfam" id="PF05423">
    <property type="entry name" value="Mycobact_memb"/>
    <property type="match status" value="1"/>
</dbReference>
<dbReference type="EMBL" id="KF264547">
    <property type="protein sequence ID" value="AGS49536.1"/>
    <property type="molecule type" value="Genomic_DNA"/>
</dbReference>
<evidence type="ECO:0000256" key="3">
    <source>
        <dbReference type="ARBA" id="ARBA00022475"/>
    </source>
</evidence>
<dbReference type="InterPro" id="IPR038721">
    <property type="entry name" value="IS701-like_DDE_dom"/>
</dbReference>
<keyword evidence="5" id="KW-1133">Transmembrane helix</keyword>
<dbReference type="InterPro" id="IPR008693">
    <property type="entry name" value="MmpS"/>
</dbReference>
<dbReference type="PANTHER" id="PTHR33627">
    <property type="entry name" value="TRANSPOSASE"/>
    <property type="match status" value="1"/>
</dbReference>
<keyword evidence="3" id="KW-1003">Cell membrane</keyword>
<evidence type="ECO:0000256" key="2">
    <source>
        <dbReference type="ARBA" id="ARBA00007531"/>
    </source>
</evidence>
<dbReference type="PANTHER" id="PTHR33627:SF1">
    <property type="entry name" value="TRANSPOSASE"/>
    <property type="match status" value="1"/>
</dbReference>
<feature type="region of interest" description="Disordered" evidence="7">
    <location>
        <begin position="366"/>
        <end position="418"/>
    </location>
</feature>
<name>S5TUB1_9BACT</name>
<feature type="region of interest" description="Disordered" evidence="7">
    <location>
        <begin position="264"/>
        <end position="284"/>
    </location>
</feature>
<evidence type="ECO:0000256" key="6">
    <source>
        <dbReference type="ARBA" id="ARBA00023136"/>
    </source>
</evidence>
<reference evidence="9" key="1">
    <citation type="journal article" date="2013" name="Proc. Natl. Acad. Sci. U.S.A.">
        <title>Mapping gene clusters within arrayed metagenomic libraries to expand the structural diversity of biomedically relevant natural products.</title>
        <authorList>
            <person name="Owen J.G."/>
            <person name="Reddy B.V."/>
            <person name="Ternei M.A."/>
            <person name="Charlop-Powers Z."/>
            <person name="Calle P.Y."/>
            <person name="Kim J.H."/>
            <person name="Brady S.F."/>
        </authorList>
    </citation>
    <scope>NUCLEOTIDE SEQUENCE</scope>
</reference>
<evidence type="ECO:0000256" key="7">
    <source>
        <dbReference type="SAM" id="MobiDB-lite"/>
    </source>
</evidence>
<dbReference type="AlphaFoldDB" id="S5TUB1"/>
<dbReference type="NCBIfam" id="NF033540">
    <property type="entry name" value="transpos_IS701"/>
    <property type="match status" value="1"/>
</dbReference>
<keyword evidence="4" id="KW-0812">Transmembrane</keyword>
<dbReference type="Pfam" id="PF13546">
    <property type="entry name" value="DDE_5"/>
    <property type="match status" value="1"/>
</dbReference>
<evidence type="ECO:0000259" key="8">
    <source>
        <dbReference type="Pfam" id="PF13546"/>
    </source>
</evidence>
<dbReference type="InterPro" id="IPR039365">
    <property type="entry name" value="IS701-like"/>
</dbReference>
<feature type="compositionally biased region" description="Polar residues" evidence="7">
    <location>
        <begin position="384"/>
        <end position="395"/>
    </location>
</feature>
<evidence type="ECO:0000256" key="1">
    <source>
        <dbReference type="ARBA" id="ARBA00004236"/>
    </source>
</evidence>
<dbReference type="InterPro" id="IPR038468">
    <property type="entry name" value="MmpS_C"/>
</dbReference>
<proteinExistence type="inferred from homology"/>
<dbReference type="Gene3D" id="2.60.40.2880">
    <property type="entry name" value="MmpS1-5, C-terminal soluble domain"/>
    <property type="match status" value="1"/>
</dbReference>
<organism evidence="9">
    <name type="scientific">uncultured bacterium esnapd8</name>
    <dbReference type="NCBI Taxonomy" id="1366615"/>
    <lineage>
        <taxon>Bacteria</taxon>
        <taxon>environmental samples</taxon>
    </lineage>
</organism>
<sequence>MRWADWDVDAVRDDVRDYVVEHLGDPAGVLIDDTGFLKKGTRSAGVQRHYSGTAGRTENCQVGVFLAYRSAKGHALIDRQLYLPPSWTDDRQRCRAAGIPDEIEFATKVQMARTMLARAPDSGALVGWVTMDEAYGQSKSLRLWLEHRDVTYVVATRRNDDMITTTMGIARADKLIAALPARAWCWLSAGAGAHGPREYWWAPVPVSIGCDHDAVAPLLNGLFTEVVLTPKRNRSGAHGPVPSGRALCPASTVDCVKLPDAGGSAGDIGPARPDDAGPVDPSAMPPSDPWLDASSTTALDLDAISGLDRSPAATWPIGPPVTDAPIGSVPSRPRRRVLALVVLVTILGCLGVAVLDQFGADSGADQATVPGGPQGTGSGPSVAGSDSATGATPNGRTPADSAAAGADEPTNGLTGDATPSPGLLVVYEVAASGSHNVGTVQYTDRDGDIIRRGQVPLPWRLAFRVTGQRAPFVLIAQRKSGGDTGPVTCSITVDGKVLSTTTQTGRFAAPQCSG</sequence>
<feature type="domain" description="Transposase IS701-like DDE" evidence="8">
    <location>
        <begin position="5"/>
        <end position="162"/>
    </location>
</feature>
<protein>
    <submittedName>
        <fullName evidence="9">Mobile element protein</fullName>
    </submittedName>
</protein>
<evidence type="ECO:0000256" key="4">
    <source>
        <dbReference type="ARBA" id="ARBA00022692"/>
    </source>
</evidence>
<accession>S5TUB1</accession>